<organism evidence="8 9">
    <name type="scientific">Tremella mesenterica</name>
    <name type="common">Jelly fungus</name>
    <dbReference type="NCBI Taxonomy" id="5217"/>
    <lineage>
        <taxon>Eukaryota</taxon>
        <taxon>Fungi</taxon>
        <taxon>Dikarya</taxon>
        <taxon>Basidiomycota</taxon>
        <taxon>Agaricomycotina</taxon>
        <taxon>Tremellomycetes</taxon>
        <taxon>Tremellales</taxon>
        <taxon>Tremellaceae</taxon>
        <taxon>Tremella</taxon>
    </lineage>
</organism>
<comment type="subcellular location">
    <subcellularLocation>
        <location evidence="1">Membrane</location>
        <topology evidence="1">Multi-pass membrane protein</topology>
    </subcellularLocation>
</comment>
<evidence type="ECO:0000259" key="7">
    <source>
        <dbReference type="Pfam" id="PF00999"/>
    </source>
</evidence>
<keyword evidence="4 6" id="KW-0472">Membrane</keyword>
<gene>
    <name evidence="8" type="ORF">M231_06600</name>
</gene>
<feature type="transmembrane region" description="Helical" evidence="6">
    <location>
        <begin position="372"/>
        <end position="391"/>
    </location>
</feature>
<dbReference type="InterPro" id="IPR004712">
    <property type="entry name" value="Na+/H+_antiporter_fungi"/>
</dbReference>
<protein>
    <recommendedName>
        <fullName evidence="7">Cation/H+ exchanger transmembrane domain-containing protein</fullName>
    </recommendedName>
</protein>
<dbReference type="InParanoid" id="A0A4Q1BBH4"/>
<reference evidence="8 9" key="1">
    <citation type="submission" date="2016-06" db="EMBL/GenBank/DDBJ databases">
        <title>Evolution of pathogenesis and genome organization in the Tremellales.</title>
        <authorList>
            <person name="Cuomo C."/>
            <person name="Litvintseva A."/>
            <person name="Heitman J."/>
            <person name="Chen Y."/>
            <person name="Sun S."/>
            <person name="Springer D."/>
            <person name="Dromer F."/>
            <person name="Young S."/>
            <person name="Zeng Q."/>
            <person name="Chapman S."/>
            <person name="Gujja S."/>
            <person name="Saif S."/>
            <person name="Birren B."/>
        </authorList>
    </citation>
    <scope>NUCLEOTIDE SEQUENCE [LARGE SCALE GENOMIC DNA]</scope>
    <source>
        <strain evidence="8 9">ATCC 28783</strain>
    </source>
</reference>
<keyword evidence="2 6" id="KW-0812">Transmembrane</keyword>
<dbReference type="GO" id="GO:0120029">
    <property type="term" value="P:proton export across plasma membrane"/>
    <property type="evidence" value="ECO:0007669"/>
    <property type="project" value="InterPro"/>
</dbReference>
<dbReference type="GO" id="GO:0005886">
    <property type="term" value="C:plasma membrane"/>
    <property type="evidence" value="ECO:0007669"/>
    <property type="project" value="InterPro"/>
</dbReference>
<evidence type="ECO:0000256" key="5">
    <source>
        <dbReference type="SAM" id="MobiDB-lite"/>
    </source>
</evidence>
<feature type="transmembrane region" description="Helical" evidence="6">
    <location>
        <begin position="411"/>
        <end position="430"/>
    </location>
</feature>
<feature type="region of interest" description="Disordered" evidence="5">
    <location>
        <begin position="445"/>
        <end position="577"/>
    </location>
</feature>
<feature type="transmembrane region" description="Helical" evidence="6">
    <location>
        <begin position="257"/>
        <end position="284"/>
    </location>
</feature>
<dbReference type="STRING" id="5217.A0A4Q1BBH4"/>
<feature type="transmembrane region" description="Helical" evidence="6">
    <location>
        <begin position="39"/>
        <end position="57"/>
    </location>
</feature>
<dbReference type="VEuPathDB" id="FungiDB:TREMEDRAFT_36687"/>
<accession>A0A4Q1BBH4</accession>
<evidence type="ECO:0000313" key="8">
    <source>
        <dbReference type="EMBL" id="RXK36109.1"/>
    </source>
</evidence>
<feature type="transmembrane region" description="Helical" evidence="6">
    <location>
        <begin position="12"/>
        <end position="30"/>
    </location>
</feature>
<dbReference type="GO" id="GO:0042391">
    <property type="term" value="P:regulation of membrane potential"/>
    <property type="evidence" value="ECO:0007669"/>
    <property type="project" value="InterPro"/>
</dbReference>
<dbReference type="AlphaFoldDB" id="A0A4Q1BBH4"/>
<comment type="caution">
    <text evidence="8">The sequence shown here is derived from an EMBL/GenBank/DDBJ whole genome shotgun (WGS) entry which is preliminary data.</text>
</comment>
<keyword evidence="9" id="KW-1185">Reference proteome</keyword>
<dbReference type="InterPro" id="IPR006153">
    <property type="entry name" value="Cation/H_exchanger_TM"/>
</dbReference>
<dbReference type="GO" id="GO:0015385">
    <property type="term" value="F:sodium:proton antiporter activity"/>
    <property type="evidence" value="ECO:0007669"/>
    <property type="project" value="InterPro"/>
</dbReference>
<dbReference type="Proteomes" id="UP000289152">
    <property type="component" value="Unassembled WGS sequence"/>
</dbReference>
<dbReference type="GO" id="GO:0036376">
    <property type="term" value="P:sodium ion export across plasma membrane"/>
    <property type="evidence" value="ECO:0007669"/>
    <property type="project" value="InterPro"/>
</dbReference>
<evidence type="ECO:0000256" key="6">
    <source>
        <dbReference type="SAM" id="Phobius"/>
    </source>
</evidence>
<evidence type="ECO:0000256" key="2">
    <source>
        <dbReference type="ARBA" id="ARBA00022692"/>
    </source>
</evidence>
<dbReference type="OrthoDB" id="2190219at2759"/>
<evidence type="ECO:0000256" key="3">
    <source>
        <dbReference type="ARBA" id="ARBA00022989"/>
    </source>
</evidence>
<proteinExistence type="predicted"/>
<dbReference type="PANTHER" id="PTHR31382">
    <property type="entry name" value="NA(+)/H(+) ANTIPORTER"/>
    <property type="match status" value="1"/>
</dbReference>
<evidence type="ECO:0000313" key="9">
    <source>
        <dbReference type="Proteomes" id="UP000289152"/>
    </source>
</evidence>
<evidence type="ECO:0000256" key="4">
    <source>
        <dbReference type="ARBA" id="ARBA00023136"/>
    </source>
</evidence>
<dbReference type="PANTHER" id="PTHR31382:SF1">
    <property type="entry name" value="SODIUM ION_PROTON EXCHANGER (EUROFUNG)"/>
    <property type="match status" value="1"/>
</dbReference>
<feature type="compositionally biased region" description="Basic and acidic residues" evidence="5">
    <location>
        <begin position="461"/>
        <end position="474"/>
    </location>
</feature>
<feature type="compositionally biased region" description="Polar residues" evidence="5">
    <location>
        <begin position="505"/>
        <end position="551"/>
    </location>
</feature>
<feature type="domain" description="Cation/H+ exchanger transmembrane" evidence="7">
    <location>
        <begin position="25"/>
        <end position="428"/>
    </location>
</feature>
<dbReference type="Pfam" id="PF00999">
    <property type="entry name" value="Na_H_Exchanger"/>
    <property type="match status" value="1"/>
</dbReference>
<keyword evidence="3 6" id="KW-1133">Transmembrane helix</keyword>
<feature type="compositionally biased region" description="Polar residues" evidence="5">
    <location>
        <begin position="486"/>
        <end position="495"/>
    </location>
</feature>
<dbReference type="EMBL" id="SDIL01000108">
    <property type="protein sequence ID" value="RXK36109.1"/>
    <property type="molecule type" value="Genomic_DNA"/>
</dbReference>
<name>A0A4Q1BBH4_TREME</name>
<sequence>MVALDINDTSKALAVSGGYVAVVGLVSYFLKEKLFMSEALLATVAGIIFGPRVLNWFNPQEWIGGSDVDLNHLTFQITRIVIGIQVLFTGIALPKAYLKKEWLSLTTLLGPIMLAAWFVTSLLIWGLIPGLTFLECLVIAACVTPTDPVLANSICKGRFAEKHVPAHVRNIIVAESGANDGLGFPFLYIGLYLMLIKTPDHPMHSVGGAIAEWIYNVILYQILLSVVIGAIIGFVARKILKFAEARSLIDHESFLSFGVALTFFTLGVVGILGSDDILCCFIVGNSFTWDDWFRVQTESHAFQDVIDQLLSSAVFLYIGAIMPWSSFGNFHEITVWRLVCLGLLVMLLRRLPWVIGLASFKMIPTLPTWRESAFAGFFGPIGVGAVFYNSIALEVIPVEGRENLRAVVTPVVYFLVLTSVVIHGITIPVGKGFQRARTSTFSRSQTTTAGIVSRLPPPVPLERENARFDEEARTRTPRTLSRSTSMGIESGTNVHFSPLDGGKQLSGSPLYQSHQSSTTGTSLQNQSRENLPRSSTVGSQGITETAWNEGNQVVIESEGGENVRVLNRRSHDAHGAE</sequence>
<feature type="transmembrane region" description="Helical" evidence="6">
    <location>
        <begin position="333"/>
        <end position="351"/>
    </location>
</feature>
<feature type="transmembrane region" description="Helical" evidence="6">
    <location>
        <begin position="213"/>
        <end position="236"/>
    </location>
</feature>
<feature type="transmembrane region" description="Helical" evidence="6">
    <location>
        <begin position="105"/>
        <end position="128"/>
    </location>
</feature>
<evidence type="ECO:0000256" key="1">
    <source>
        <dbReference type="ARBA" id="ARBA00004141"/>
    </source>
</evidence>
<feature type="transmembrane region" description="Helical" evidence="6">
    <location>
        <begin position="77"/>
        <end position="98"/>
    </location>
</feature>